<protein>
    <submittedName>
        <fullName evidence="1">Uncharacterized protein</fullName>
    </submittedName>
</protein>
<keyword evidence="2" id="KW-1185">Reference proteome</keyword>
<dbReference type="AlphaFoldDB" id="A0A3Q2V1S0"/>
<accession>A0A3Q2V1S0</accession>
<dbReference type="Ensembl" id="ENSHBUT00000014525.1">
    <property type="protein sequence ID" value="ENSHBUP00000000998.1"/>
    <property type="gene ID" value="ENSHBUG00000002178.1"/>
</dbReference>
<evidence type="ECO:0000313" key="2">
    <source>
        <dbReference type="Proteomes" id="UP000264840"/>
    </source>
</evidence>
<reference evidence="1" key="2">
    <citation type="submission" date="2025-09" db="UniProtKB">
        <authorList>
            <consortium name="Ensembl"/>
        </authorList>
    </citation>
    <scope>IDENTIFICATION</scope>
</reference>
<dbReference type="Proteomes" id="UP000264840">
    <property type="component" value="Unplaced"/>
</dbReference>
<reference evidence="1" key="1">
    <citation type="submission" date="2025-08" db="UniProtKB">
        <authorList>
            <consortium name="Ensembl"/>
        </authorList>
    </citation>
    <scope>IDENTIFICATION</scope>
</reference>
<organism evidence="1 2">
    <name type="scientific">Haplochromis burtoni</name>
    <name type="common">Burton's mouthbrooder</name>
    <name type="synonym">Chromis burtoni</name>
    <dbReference type="NCBI Taxonomy" id="8153"/>
    <lineage>
        <taxon>Eukaryota</taxon>
        <taxon>Metazoa</taxon>
        <taxon>Chordata</taxon>
        <taxon>Craniata</taxon>
        <taxon>Vertebrata</taxon>
        <taxon>Euteleostomi</taxon>
        <taxon>Actinopterygii</taxon>
        <taxon>Neopterygii</taxon>
        <taxon>Teleostei</taxon>
        <taxon>Neoteleostei</taxon>
        <taxon>Acanthomorphata</taxon>
        <taxon>Ovalentaria</taxon>
        <taxon>Cichlomorphae</taxon>
        <taxon>Cichliformes</taxon>
        <taxon>Cichlidae</taxon>
        <taxon>African cichlids</taxon>
        <taxon>Pseudocrenilabrinae</taxon>
        <taxon>Haplochromini</taxon>
        <taxon>Haplochromis</taxon>
    </lineage>
</organism>
<sequence>MEVATNIFYLSVARLYIKSYLHTLCKQVTETRRKLNYNPRLFYVITFSKLFHFHVANAGQWGRGGIFSIFK</sequence>
<proteinExistence type="predicted"/>
<evidence type="ECO:0000313" key="1">
    <source>
        <dbReference type="Ensembl" id="ENSHBUP00000000998.1"/>
    </source>
</evidence>
<name>A0A3Q2V1S0_HAPBU</name>